<evidence type="ECO:0000313" key="3">
    <source>
        <dbReference type="EnsemblPlants" id="OB05G21400.1"/>
    </source>
</evidence>
<feature type="region of interest" description="Disordered" evidence="1">
    <location>
        <begin position="57"/>
        <end position="104"/>
    </location>
</feature>
<sequence length="104" mass="10654">MALLSHFLFAMLLSNGVGFIIAAQVEGVGPFTGIPMFNGIDGGKTSVGGSDQICHVVPHHGTVPGPSDPLGPPSDKIGDGNRFPPSGPSPNHNKAPPVMTGWFP</sequence>
<feature type="signal peptide" evidence="2">
    <location>
        <begin position="1"/>
        <end position="22"/>
    </location>
</feature>
<proteinExistence type="predicted"/>
<reference evidence="3" key="1">
    <citation type="journal article" date="2013" name="Nat. Commun.">
        <title>Whole-genome sequencing of Oryza brachyantha reveals mechanisms underlying Oryza genome evolution.</title>
        <authorList>
            <person name="Chen J."/>
            <person name="Huang Q."/>
            <person name="Gao D."/>
            <person name="Wang J."/>
            <person name="Lang Y."/>
            <person name="Liu T."/>
            <person name="Li B."/>
            <person name="Bai Z."/>
            <person name="Luis Goicoechea J."/>
            <person name="Liang C."/>
            <person name="Chen C."/>
            <person name="Zhang W."/>
            <person name="Sun S."/>
            <person name="Liao Y."/>
            <person name="Zhang X."/>
            <person name="Yang L."/>
            <person name="Song C."/>
            <person name="Wang M."/>
            <person name="Shi J."/>
            <person name="Liu G."/>
            <person name="Liu J."/>
            <person name="Zhou H."/>
            <person name="Zhou W."/>
            <person name="Yu Q."/>
            <person name="An N."/>
            <person name="Chen Y."/>
            <person name="Cai Q."/>
            <person name="Wang B."/>
            <person name="Liu B."/>
            <person name="Min J."/>
            <person name="Huang Y."/>
            <person name="Wu H."/>
            <person name="Li Z."/>
            <person name="Zhang Y."/>
            <person name="Yin Y."/>
            <person name="Song W."/>
            <person name="Jiang J."/>
            <person name="Jackson S.A."/>
            <person name="Wing R.A."/>
            <person name="Wang J."/>
            <person name="Chen M."/>
        </authorList>
    </citation>
    <scope>NUCLEOTIDE SEQUENCE [LARGE SCALE GENOMIC DNA]</scope>
    <source>
        <strain evidence="3">cv. IRGC 101232</strain>
    </source>
</reference>
<organism evidence="3">
    <name type="scientific">Oryza brachyantha</name>
    <name type="common">malo sina</name>
    <dbReference type="NCBI Taxonomy" id="4533"/>
    <lineage>
        <taxon>Eukaryota</taxon>
        <taxon>Viridiplantae</taxon>
        <taxon>Streptophyta</taxon>
        <taxon>Embryophyta</taxon>
        <taxon>Tracheophyta</taxon>
        <taxon>Spermatophyta</taxon>
        <taxon>Magnoliopsida</taxon>
        <taxon>Liliopsida</taxon>
        <taxon>Poales</taxon>
        <taxon>Poaceae</taxon>
        <taxon>BOP clade</taxon>
        <taxon>Oryzoideae</taxon>
        <taxon>Oryzeae</taxon>
        <taxon>Oryzinae</taxon>
        <taxon>Oryza</taxon>
    </lineage>
</organism>
<dbReference type="Proteomes" id="UP000006038">
    <property type="component" value="Chromosome 5"/>
</dbReference>
<keyword evidence="4" id="KW-1185">Reference proteome</keyword>
<accession>J3M6B6</accession>
<feature type="chain" id="PRO_5003773181" evidence="2">
    <location>
        <begin position="23"/>
        <end position="104"/>
    </location>
</feature>
<reference evidence="3" key="2">
    <citation type="submission" date="2013-04" db="UniProtKB">
        <authorList>
            <consortium name="EnsemblPlants"/>
        </authorList>
    </citation>
    <scope>IDENTIFICATION</scope>
</reference>
<keyword evidence="2" id="KW-0732">Signal</keyword>
<name>J3M6B6_ORYBR</name>
<dbReference type="EnsemblPlants" id="OB05G21400.1">
    <property type="protein sequence ID" value="OB05G21400.1"/>
    <property type="gene ID" value="OB05G21400"/>
</dbReference>
<dbReference type="OMA" id="GSDQICH"/>
<evidence type="ECO:0000256" key="1">
    <source>
        <dbReference type="SAM" id="MobiDB-lite"/>
    </source>
</evidence>
<dbReference type="HOGENOM" id="CLU_143111_0_0_1"/>
<evidence type="ECO:0000256" key="2">
    <source>
        <dbReference type="SAM" id="SignalP"/>
    </source>
</evidence>
<protein>
    <submittedName>
        <fullName evidence="3">Uncharacterized protein</fullName>
    </submittedName>
</protein>
<dbReference type="AlphaFoldDB" id="J3M6B6"/>
<dbReference type="Gramene" id="OB05G21400.1">
    <property type="protein sequence ID" value="OB05G21400.1"/>
    <property type="gene ID" value="OB05G21400"/>
</dbReference>
<evidence type="ECO:0000313" key="4">
    <source>
        <dbReference type="Proteomes" id="UP000006038"/>
    </source>
</evidence>